<accession>A0A6L2J0M9</accession>
<dbReference type="AlphaFoldDB" id="A0A6L2J0M9"/>
<name>A0A6L2J0M9_TANCI</name>
<evidence type="ECO:0000313" key="1">
    <source>
        <dbReference type="EMBL" id="GEU30342.1"/>
    </source>
</evidence>
<dbReference type="EMBL" id="BKCJ010000149">
    <property type="protein sequence ID" value="GEU30342.1"/>
    <property type="molecule type" value="Genomic_DNA"/>
</dbReference>
<comment type="caution">
    <text evidence="1">The sequence shown here is derived from an EMBL/GenBank/DDBJ whole genome shotgun (WGS) entry which is preliminary data.</text>
</comment>
<sequence length="182" mass="20510">MGLRDDVRVEQAKLMGLNELVSQVDEEIEMKEAQLEVDYYIWCVCFEELDAYLTIGSLAKPYLVYTGPFFILDKLSEVVESLRLVDKIKYVFSRSCGEDESFAGLMRDLCLSLRVSLSKKQRLVAELEAAGEVEGAVKCLKHMRVIVARDAVMLGEMETLLGRAQVRVSLKAGFIADMDVKD</sequence>
<protein>
    <submittedName>
        <fullName evidence="1">Uncharacterized protein</fullName>
    </submittedName>
</protein>
<reference evidence="1" key="1">
    <citation type="journal article" date="2019" name="Sci. Rep.">
        <title>Draft genome of Tanacetum cinerariifolium, the natural source of mosquito coil.</title>
        <authorList>
            <person name="Yamashiro T."/>
            <person name="Shiraishi A."/>
            <person name="Satake H."/>
            <person name="Nakayama K."/>
        </authorList>
    </citation>
    <scope>NUCLEOTIDE SEQUENCE</scope>
</reference>
<gene>
    <name evidence="1" type="ORF">Tci_002320</name>
</gene>
<organism evidence="1">
    <name type="scientific">Tanacetum cinerariifolium</name>
    <name type="common">Dalmatian daisy</name>
    <name type="synonym">Chrysanthemum cinerariifolium</name>
    <dbReference type="NCBI Taxonomy" id="118510"/>
    <lineage>
        <taxon>Eukaryota</taxon>
        <taxon>Viridiplantae</taxon>
        <taxon>Streptophyta</taxon>
        <taxon>Embryophyta</taxon>
        <taxon>Tracheophyta</taxon>
        <taxon>Spermatophyta</taxon>
        <taxon>Magnoliopsida</taxon>
        <taxon>eudicotyledons</taxon>
        <taxon>Gunneridae</taxon>
        <taxon>Pentapetalae</taxon>
        <taxon>asterids</taxon>
        <taxon>campanulids</taxon>
        <taxon>Asterales</taxon>
        <taxon>Asteraceae</taxon>
        <taxon>Asteroideae</taxon>
        <taxon>Anthemideae</taxon>
        <taxon>Anthemidinae</taxon>
        <taxon>Tanacetum</taxon>
    </lineage>
</organism>
<proteinExistence type="predicted"/>